<dbReference type="InterPro" id="IPR052018">
    <property type="entry name" value="PHP_domain"/>
</dbReference>
<dbReference type="PANTHER" id="PTHR42924">
    <property type="entry name" value="EXONUCLEASE"/>
    <property type="match status" value="1"/>
</dbReference>
<dbReference type="PANTHER" id="PTHR42924:SF3">
    <property type="entry name" value="POLYMERASE_HISTIDINOL PHOSPHATASE N-TERMINAL DOMAIN-CONTAINING PROTEIN"/>
    <property type="match status" value="1"/>
</dbReference>
<protein>
    <submittedName>
        <fullName evidence="1">PHP domain-containing protein</fullName>
    </submittedName>
</protein>
<dbReference type="AlphaFoldDB" id="A0AA41G860"/>
<accession>A0AA41G860</accession>
<dbReference type="EMBL" id="JAHQXE010000002">
    <property type="protein sequence ID" value="MBV0901927.1"/>
    <property type="molecule type" value="Genomic_DNA"/>
</dbReference>
<dbReference type="RefSeq" id="WP_162413112.1">
    <property type="nucleotide sequence ID" value="NZ_JAHQXE010000002.1"/>
</dbReference>
<dbReference type="GO" id="GO:0035312">
    <property type="term" value="F:5'-3' DNA exonuclease activity"/>
    <property type="evidence" value="ECO:0007669"/>
    <property type="project" value="TreeGrafter"/>
</dbReference>
<dbReference type="CDD" id="cd07432">
    <property type="entry name" value="PHP_HisPPase"/>
    <property type="match status" value="1"/>
</dbReference>
<dbReference type="InterPro" id="IPR016195">
    <property type="entry name" value="Pol/histidinol_Pase-like"/>
</dbReference>
<keyword evidence="2" id="KW-1185">Reference proteome</keyword>
<name>A0AA41G860_9EURY</name>
<dbReference type="SUPFAM" id="SSF89550">
    <property type="entry name" value="PHP domain-like"/>
    <property type="match status" value="1"/>
</dbReference>
<comment type="caution">
    <text evidence="1">The sequence shown here is derived from an EMBL/GenBank/DDBJ whole genome shotgun (WGS) entry which is preliminary data.</text>
</comment>
<dbReference type="Proteomes" id="UP001166304">
    <property type="component" value="Unassembled WGS sequence"/>
</dbReference>
<organism evidence="1 2">
    <name type="scientific">Haloarcula salina</name>
    <dbReference type="NCBI Taxonomy" id="1429914"/>
    <lineage>
        <taxon>Archaea</taxon>
        <taxon>Methanobacteriati</taxon>
        <taxon>Methanobacteriota</taxon>
        <taxon>Stenosarchaea group</taxon>
        <taxon>Halobacteria</taxon>
        <taxon>Halobacteriales</taxon>
        <taxon>Haloarculaceae</taxon>
        <taxon>Haloarcula</taxon>
    </lineage>
</organism>
<dbReference type="Pfam" id="PF13263">
    <property type="entry name" value="PHP_C"/>
    <property type="match status" value="1"/>
</dbReference>
<gene>
    <name evidence="1" type="ORF">KTS37_09015</name>
</gene>
<dbReference type="GO" id="GO:0004534">
    <property type="term" value="F:5'-3' RNA exonuclease activity"/>
    <property type="evidence" value="ECO:0007669"/>
    <property type="project" value="TreeGrafter"/>
</dbReference>
<evidence type="ECO:0000313" key="1">
    <source>
        <dbReference type="EMBL" id="MBV0901927.1"/>
    </source>
</evidence>
<reference evidence="1" key="1">
    <citation type="submission" date="2021-06" db="EMBL/GenBank/DDBJ databases">
        <title>New haloarchaea isolates fom saline soil.</title>
        <authorList>
            <person name="Duran-Viseras A."/>
            <person name="Sanchez-Porro C.S."/>
            <person name="Ventosa A."/>
        </authorList>
    </citation>
    <scope>NUCLEOTIDE SEQUENCE</scope>
    <source>
        <strain evidence="1">JCM 18369</strain>
    </source>
</reference>
<proteinExistence type="predicted"/>
<dbReference type="Gene3D" id="3.20.20.140">
    <property type="entry name" value="Metal-dependent hydrolases"/>
    <property type="match status" value="1"/>
</dbReference>
<evidence type="ECO:0000313" key="2">
    <source>
        <dbReference type="Proteomes" id="UP001166304"/>
    </source>
</evidence>
<sequence length="221" mass="24394">MLRLDLHTHTRFFHWNEGSPTWFDPLGARLLGRVARHRNLDGMALTNHDYYRPYEPGSSLVTLPGIEVSTTRGHVLVVGPDPPTDTAPDKHTPAAVADAAHDHGCAAILAHPYRNSTVAESDAALDAVEVNGKHPQRRAKVERLAVELDLPLVGGSDAHYPIEAGRAFTVVDANERTPEAVVESIRDGRVEPRVDNRLSDRLLRKLYARVHRAKGHADRSD</sequence>